<dbReference type="InterPro" id="IPR028098">
    <property type="entry name" value="Glyco_trans_4-like_N"/>
</dbReference>
<dbReference type="Pfam" id="PF00534">
    <property type="entry name" value="Glycos_transf_1"/>
    <property type="match status" value="1"/>
</dbReference>
<feature type="domain" description="Glycosyltransferase subfamily 4-like N-terminal" evidence="3">
    <location>
        <begin position="16"/>
        <end position="177"/>
    </location>
</feature>
<dbReference type="RefSeq" id="WP_213984908.1">
    <property type="nucleotide sequence ID" value="NZ_JAFMNX010000002.1"/>
</dbReference>
<dbReference type="CDD" id="cd03809">
    <property type="entry name" value="GT4_MtfB-like"/>
    <property type="match status" value="1"/>
</dbReference>
<keyword evidence="1" id="KW-0808">Transferase</keyword>
<proteinExistence type="predicted"/>
<evidence type="ECO:0000259" key="3">
    <source>
        <dbReference type="Pfam" id="PF13439"/>
    </source>
</evidence>
<dbReference type="SUPFAM" id="SSF53756">
    <property type="entry name" value="UDP-Glycosyltransferase/glycogen phosphorylase"/>
    <property type="match status" value="1"/>
</dbReference>
<protein>
    <submittedName>
        <fullName evidence="4">Glycosyltransferase family 4 protein</fullName>
    </submittedName>
</protein>
<sequence>MKVILSVEPIRYPLTGIGRYTLELARNLSQLKDVEELRYFSDAAFVDTLPDGMEAASATAPASRMLRLKREVAARFPFLLNIYRRRVDTARTDTLAGKGDYVYHGPNFYLPKTDGPAVVTMHDLSVLKMPQFHPPERVAFMTREVEVAMERATAIITVSDFIRHEIAAHFGLPLERIFTTSLAGSADFFARDQAITAPILATMGLKPGGYALYAGTIEPRKNLERLLAAYEALPTTLRTRFPLVLAGYKGWNNAGIHARIRQATAEGWARYLGYVPEEALPHLFAGARLFAFPSLYEGFGLPVLEAMASGVPVVCSNAASLPEVAGNAALMVQAEDVEGLTAALERGLTDEAWRDGAIAAGFSQAARFSWARCARETADVYRHVLGQRA</sequence>
<dbReference type="Gene3D" id="3.40.50.2000">
    <property type="entry name" value="Glycogen Phosphorylase B"/>
    <property type="match status" value="2"/>
</dbReference>
<reference evidence="4 5" key="1">
    <citation type="submission" date="2021-03" db="EMBL/GenBank/DDBJ databases">
        <title>Tianweitania aestuarii sp. nov., isolated from a tidal flat.</title>
        <authorList>
            <person name="Park S."/>
            <person name="Yoon J.-H."/>
        </authorList>
    </citation>
    <scope>NUCLEOTIDE SEQUENCE [LARGE SCALE GENOMIC DNA]</scope>
    <source>
        <strain evidence="4 5">BSSL-BM11</strain>
    </source>
</reference>
<evidence type="ECO:0000256" key="1">
    <source>
        <dbReference type="ARBA" id="ARBA00022679"/>
    </source>
</evidence>
<evidence type="ECO:0000313" key="4">
    <source>
        <dbReference type="EMBL" id="MBS9721297.1"/>
    </source>
</evidence>
<accession>A0ABS5RWC4</accession>
<gene>
    <name evidence="4" type="ORF">JYU29_11420</name>
</gene>
<dbReference type="Pfam" id="PF13439">
    <property type="entry name" value="Glyco_transf_4"/>
    <property type="match status" value="1"/>
</dbReference>
<dbReference type="InterPro" id="IPR001296">
    <property type="entry name" value="Glyco_trans_1"/>
</dbReference>
<keyword evidence="5" id="KW-1185">Reference proteome</keyword>
<feature type="domain" description="Glycosyl transferase family 1" evidence="2">
    <location>
        <begin position="210"/>
        <end position="355"/>
    </location>
</feature>
<name>A0ABS5RWC4_9HYPH</name>
<dbReference type="Proteomes" id="UP001297272">
    <property type="component" value="Unassembled WGS sequence"/>
</dbReference>
<dbReference type="EMBL" id="JAFMNX010000002">
    <property type="protein sequence ID" value="MBS9721297.1"/>
    <property type="molecule type" value="Genomic_DNA"/>
</dbReference>
<dbReference type="PANTHER" id="PTHR46401:SF2">
    <property type="entry name" value="GLYCOSYLTRANSFERASE WBBK-RELATED"/>
    <property type="match status" value="1"/>
</dbReference>
<evidence type="ECO:0000313" key="5">
    <source>
        <dbReference type="Proteomes" id="UP001297272"/>
    </source>
</evidence>
<dbReference type="PANTHER" id="PTHR46401">
    <property type="entry name" value="GLYCOSYLTRANSFERASE WBBK-RELATED"/>
    <property type="match status" value="1"/>
</dbReference>
<organism evidence="4 5">
    <name type="scientific">Tianweitania aestuarii</name>
    <dbReference type="NCBI Taxonomy" id="2814886"/>
    <lineage>
        <taxon>Bacteria</taxon>
        <taxon>Pseudomonadati</taxon>
        <taxon>Pseudomonadota</taxon>
        <taxon>Alphaproteobacteria</taxon>
        <taxon>Hyphomicrobiales</taxon>
        <taxon>Phyllobacteriaceae</taxon>
        <taxon>Tianweitania</taxon>
    </lineage>
</organism>
<evidence type="ECO:0000259" key="2">
    <source>
        <dbReference type="Pfam" id="PF00534"/>
    </source>
</evidence>
<comment type="caution">
    <text evidence="4">The sequence shown here is derived from an EMBL/GenBank/DDBJ whole genome shotgun (WGS) entry which is preliminary data.</text>
</comment>